<dbReference type="AlphaFoldDB" id="A0A5B9M739"/>
<reference evidence="3 4" key="1">
    <citation type="submission" date="2019-02" db="EMBL/GenBank/DDBJ databases">
        <title>Planctomycetal bacteria perform biofilm scaping via a novel small molecule.</title>
        <authorList>
            <person name="Jeske O."/>
            <person name="Boedeker C."/>
            <person name="Wiegand S."/>
            <person name="Breitling P."/>
            <person name="Kallscheuer N."/>
            <person name="Jogler M."/>
            <person name="Rohde M."/>
            <person name="Petersen J."/>
            <person name="Medema M.H."/>
            <person name="Surup F."/>
            <person name="Jogler C."/>
        </authorList>
    </citation>
    <scope>NUCLEOTIDE SEQUENCE [LARGE SCALE GENOMIC DNA]</scope>
    <source>
        <strain evidence="3 4">Mal15</strain>
    </source>
</reference>
<proteinExistence type="predicted"/>
<dbReference type="Gene3D" id="3.20.20.150">
    <property type="entry name" value="Divalent-metal-dependent TIM barrel enzymes"/>
    <property type="match status" value="1"/>
</dbReference>
<dbReference type="RefSeq" id="WP_167546603.1">
    <property type="nucleotide sequence ID" value="NZ_CP036264.1"/>
</dbReference>
<dbReference type="GO" id="GO:0016853">
    <property type="term" value="F:isomerase activity"/>
    <property type="evidence" value="ECO:0007669"/>
    <property type="project" value="UniProtKB-KW"/>
</dbReference>
<dbReference type="PROSITE" id="PS51318">
    <property type="entry name" value="TAT"/>
    <property type="match status" value="1"/>
</dbReference>
<gene>
    <name evidence="3" type="ORF">Mal15_05670</name>
</gene>
<evidence type="ECO:0000313" key="3">
    <source>
        <dbReference type="EMBL" id="QEF96539.1"/>
    </source>
</evidence>
<organism evidence="3 4">
    <name type="scientific">Stieleria maiorica</name>
    <dbReference type="NCBI Taxonomy" id="2795974"/>
    <lineage>
        <taxon>Bacteria</taxon>
        <taxon>Pseudomonadati</taxon>
        <taxon>Planctomycetota</taxon>
        <taxon>Planctomycetia</taxon>
        <taxon>Pirellulales</taxon>
        <taxon>Pirellulaceae</taxon>
        <taxon>Stieleria</taxon>
    </lineage>
</organism>
<name>A0A5B9M739_9BACT</name>
<dbReference type="InterPro" id="IPR036237">
    <property type="entry name" value="Xyl_isomerase-like_sf"/>
</dbReference>
<dbReference type="KEGG" id="smam:Mal15_05670"/>
<sequence length="285" mass="31523" precursor="true">MYRRTLLKSAAFSAAAAATSTVASNASAGEFTGKIKKAVKLHMATGDASVLDKFRMIRDLGFDGVETRVKLGKENEALVRSYAQASESTGLPIHGVIHSSNPDLVGAIDQAKSLGATSVLHVVRYDRKISYLRNHEETKQIIRSAVDQAEKQGVMILCENVWASYLIEPMGMARFVDSFDSPMVGIYFDVGNVVRWGWPQHWLEVIGRRAKKLDIKEYDLGVAMNEGMREGFRKPLGEGSIEWDKVRSELTKIDYQGWATAEVKGGDRARLAEIAAQMDRVLDLA</sequence>
<dbReference type="Pfam" id="PF01261">
    <property type="entry name" value="AP_endonuc_2"/>
    <property type="match status" value="1"/>
</dbReference>
<keyword evidence="1" id="KW-0732">Signal</keyword>
<evidence type="ECO:0000313" key="4">
    <source>
        <dbReference type="Proteomes" id="UP000321353"/>
    </source>
</evidence>
<accession>A0A5B9M739</accession>
<dbReference type="InterPro" id="IPR006311">
    <property type="entry name" value="TAT_signal"/>
</dbReference>
<dbReference type="EMBL" id="CP036264">
    <property type="protein sequence ID" value="QEF96539.1"/>
    <property type="molecule type" value="Genomic_DNA"/>
</dbReference>
<keyword evidence="4" id="KW-1185">Reference proteome</keyword>
<protein>
    <submittedName>
        <fullName evidence="3">Xylose isomerase-like TIM barrel</fullName>
    </submittedName>
</protein>
<dbReference type="InterPro" id="IPR013022">
    <property type="entry name" value="Xyl_isomerase-like_TIM-brl"/>
</dbReference>
<dbReference type="Proteomes" id="UP000321353">
    <property type="component" value="Chromosome"/>
</dbReference>
<dbReference type="InterPro" id="IPR050312">
    <property type="entry name" value="IolE/XylAMocC-like"/>
</dbReference>
<feature type="domain" description="Xylose isomerase-like TIM barrel" evidence="2">
    <location>
        <begin position="54"/>
        <end position="271"/>
    </location>
</feature>
<evidence type="ECO:0000256" key="1">
    <source>
        <dbReference type="SAM" id="SignalP"/>
    </source>
</evidence>
<feature type="chain" id="PRO_5022903643" evidence="1">
    <location>
        <begin position="29"/>
        <end position="285"/>
    </location>
</feature>
<dbReference type="PANTHER" id="PTHR12110">
    <property type="entry name" value="HYDROXYPYRUVATE ISOMERASE"/>
    <property type="match status" value="1"/>
</dbReference>
<evidence type="ECO:0000259" key="2">
    <source>
        <dbReference type="Pfam" id="PF01261"/>
    </source>
</evidence>
<feature type="signal peptide" evidence="1">
    <location>
        <begin position="1"/>
        <end position="28"/>
    </location>
</feature>
<dbReference type="SUPFAM" id="SSF51658">
    <property type="entry name" value="Xylose isomerase-like"/>
    <property type="match status" value="1"/>
</dbReference>
<keyword evidence="3" id="KW-0413">Isomerase</keyword>